<keyword evidence="1" id="KW-0436">Ligase</keyword>
<dbReference type="PANTHER" id="PTHR36847">
    <property type="entry name" value="AMIDOLIGASE ENZYME"/>
    <property type="match status" value="1"/>
</dbReference>
<comment type="caution">
    <text evidence="1">The sequence shown here is derived from an EMBL/GenBank/DDBJ whole genome shotgun (WGS) entry which is preliminary data.</text>
</comment>
<accession>A0A8H5YUP7</accession>
<dbReference type="GO" id="GO:0016874">
    <property type="term" value="F:ligase activity"/>
    <property type="evidence" value="ECO:0007669"/>
    <property type="project" value="UniProtKB-KW"/>
</dbReference>
<dbReference type="AlphaFoldDB" id="A0A8H5YUP7"/>
<dbReference type="PANTHER" id="PTHR36847:SF1">
    <property type="entry name" value="AMIDOLIGASE ENZYME"/>
    <property type="match status" value="1"/>
</dbReference>
<protein>
    <submittedName>
        <fullName evidence="1">Amidoligase enzyme</fullName>
    </submittedName>
</protein>
<evidence type="ECO:0000313" key="2">
    <source>
        <dbReference type="Proteomes" id="UP000544331"/>
    </source>
</evidence>
<dbReference type="Proteomes" id="UP000544331">
    <property type="component" value="Unassembled WGS sequence"/>
</dbReference>
<dbReference type="Pfam" id="PF12224">
    <property type="entry name" value="Amidoligase_2"/>
    <property type="match status" value="1"/>
</dbReference>
<gene>
    <name evidence="1" type="ORF">FMUND_5020</name>
</gene>
<dbReference type="OrthoDB" id="5291055at2759"/>
<dbReference type="InterPro" id="IPR022025">
    <property type="entry name" value="Amidoligase_2"/>
</dbReference>
<evidence type="ECO:0000313" key="1">
    <source>
        <dbReference type="EMBL" id="KAF5718852.1"/>
    </source>
</evidence>
<name>A0A8H5YUP7_9HYPO</name>
<organism evidence="1 2">
    <name type="scientific">Fusarium mundagurra</name>
    <dbReference type="NCBI Taxonomy" id="1567541"/>
    <lineage>
        <taxon>Eukaryota</taxon>
        <taxon>Fungi</taxon>
        <taxon>Dikarya</taxon>
        <taxon>Ascomycota</taxon>
        <taxon>Pezizomycotina</taxon>
        <taxon>Sordariomycetes</taxon>
        <taxon>Hypocreomycetidae</taxon>
        <taxon>Hypocreales</taxon>
        <taxon>Nectriaceae</taxon>
        <taxon>Fusarium</taxon>
        <taxon>Fusarium fujikuroi species complex</taxon>
    </lineage>
</organism>
<dbReference type="EMBL" id="JAAOAN010000160">
    <property type="protein sequence ID" value="KAF5718852.1"/>
    <property type="molecule type" value="Genomic_DNA"/>
</dbReference>
<sequence length="193" mass="21646">MDTISVSRKRRFSDSVVQCCRSPTSSKSASPSPSSPCPLPLRFGFELETMIRPKSSTGIDVPGDTSVAEQRRFGFRLLPTIARALNEGGFPSTVFDPNEDDKPDYSVWNVMLDGSLSKRHQRDGYYPVEIVSPVMDADMNGKWSELVDRLWRTLLQSFEFRLDSTCGFHIHLSFSQGDISMSQLRNLAKAVAF</sequence>
<proteinExistence type="predicted"/>
<keyword evidence="2" id="KW-1185">Reference proteome</keyword>
<reference evidence="1 2" key="1">
    <citation type="submission" date="2020-05" db="EMBL/GenBank/DDBJ databases">
        <title>Identification and distribution of gene clusters putatively required for synthesis of sphingolipid metabolism inhibitors in phylogenetically diverse species of the filamentous fungus Fusarium.</title>
        <authorList>
            <person name="Kim H.-S."/>
            <person name="Busman M."/>
            <person name="Brown D.W."/>
            <person name="Divon H."/>
            <person name="Uhlig S."/>
            <person name="Proctor R.H."/>
        </authorList>
    </citation>
    <scope>NUCLEOTIDE SEQUENCE [LARGE SCALE GENOMIC DNA]</scope>
    <source>
        <strain evidence="1 2">NRRL 66235</strain>
    </source>
</reference>